<proteinExistence type="predicted"/>
<reference evidence="1 2" key="1">
    <citation type="submission" date="2017-02" db="EMBL/GenBank/DDBJ databases">
        <title>Draft genome sequence of a Kluyvera intermedia isolate from a patient with a pancreatic abscess.</title>
        <authorList>
            <person name="Thele R."/>
        </authorList>
    </citation>
    <scope>NUCLEOTIDE SEQUENCE [LARGE SCALE GENOMIC DNA]</scope>
    <source>
        <strain evidence="1 2">FOSA7093</strain>
    </source>
</reference>
<dbReference type="RefSeq" id="WP_085007525.1">
    <property type="nucleotide sequence ID" value="NZ_MWPR01000058.1"/>
</dbReference>
<dbReference type="EMBL" id="MWPR01000058">
    <property type="protein sequence ID" value="ORJ47806.1"/>
    <property type="molecule type" value="Genomic_DNA"/>
</dbReference>
<protein>
    <submittedName>
        <fullName evidence="1">Uncharacterized protein</fullName>
    </submittedName>
</protein>
<name>A0ABX3U8E3_KLUIN</name>
<evidence type="ECO:0000313" key="1">
    <source>
        <dbReference type="EMBL" id="ORJ47806.1"/>
    </source>
</evidence>
<keyword evidence="2" id="KW-1185">Reference proteome</keyword>
<sequence>MQHFLMTYTVKAQTGRQSDIDKAEAVRRQIANIKMDKWEKTPDVETTFWGEIPKKGATDEEKMNAACDVVESLFMPILEEEKASIKSVKILCAMMISSMTTPFTIEIYL</sequence>
<gene>
    <name evidence="1" type="ORF">B2M27_23945</name>
</gene>
<comment type="caution">
    <text evidence="1">The sequence shown here is derived from an EMBL/GenBank/DDBJ whole genome shotgun (WGS) entry which is preliminary data.</text>
</comment>
<dbReference type="Proteomes" id="UP000192521">
    <property type="component" value="Unassembled WGS sequence"/>
</dbReference>
<organism evidence="1 2">
    <name type="scientific">Kluyvera intermedia</name>
    <name type="common">Enterobacter intermedius</name>
    <dbReference type="NCBI Taxonomy" id="61648"/>
    <lineage>
        <taxon>Bacteria</taxon>
        <taxon>Pseudomonadati</taxon>
        <taxon>Pseudomonadota</taxon>
        <taxon>Gammaproteobacteria</taxon>
        <taxon>Enterobacterales</taxon>
        <taxon>Enterobacteriaceae</taxon>
        <taxon>Kluyvera</taxon>
    </lineage>
</organism>
<accession>A0ABX3U8E3</accession>
<evidence type="ECO:0000313" key="2">
    <source>
        <dbReference type="Proteomes" id="UP000192521"/>
    </source>
</evidence>